<dbReference type="InParanoid" id="A0A6L2PFY5"/>
<accession>A0A6L2PFY5</accession>
<name>A0A6L2PFY5_COPFO</name>
<keyword evidence="2" id="KW-1185">Reference proteome</keyword>
<organism evidence="1 2">
    <name type="scientific">Coptotermes formosanus</name>
    <name type="common">Formosan subterranean termite</name>
    <dbReference type="NCBI Taxonomy" id="36987"/>
    <lineage>
        <taxon>Eukaryota</taxon>
        <taxon>Metazoa</taxon>
        <taxon>Ecdysozoa</taxon>
        <taxon>Arthropoda</taxon>
        <taxon>Hexapoda</taxon>
        <taxon>Insecta</taxon>
        <taxon>Pterygota</taxon>
        <taxon>Neoptera</taxon>
        <taxon>Polyneoptera</taxon>
        <taxon>Dictyoptera</taxon>
        <taxon>Blattodea</taxon>
        <taxon>Blattoidea</taxon>
        <taxon>Termitoidae</taxon>
        <taxon>Rhinotermitidae</taxon>
        <taxon>Coptotermes</taxon>
    </lineage>
</organism>
<comment type="caution">
    <text evidence="1">The sequence shown here is derived from an EMBL/GenBank/DDBJ whole genome shotgun (WGS) entry which is preliminary data.</text>
</comment>
<dbReference type="PANTHER" id="PTHR47510">
    <property type="entry name" value="REVERSE TRANSCRIPTASE DOMAIN-CONTAINING PROTEIN"/>
    <property type="match status" value="1"/>
</dbReference>
<protein>
    <recommendedName>
        <fullName evidence="3">Reverse transcriptase domain-containing protein</fullName>
    </recommendedName>
</protein>
<dbReference type="EMBL" id="BLKM01000294">
    <property type="protein sequence ID" value="GFG31276.1"/>
    <property type="molecule type" value="Genomic_DNA"/>
</dbReference>
<dbReference type="OrthoDB" id="414730at2759"/>
<dbReference type="AlphaFoldDB" id="A0A6L2PFY5"/>
<evidence type="ECO:0000313" key="1">
    <source>
        <dbReference type="EMBL" id="GFG31276.1"/>
    </source>
</evidence>
<dbReference type="PANTHER" id="PTHR47510:SF3">
    <property type="entry name" value="ENDO_EXONUCLEASE_PHOSPHATASE DOMAIN-CONTAINING PROTEIN"/>
    <property type="match status" value="1"/>
</dbReference>
<reference evidence="2" key="1">
    <citation type="submission" date="2020-01" db="EMBL/GenBank/DDBJ databases">
        <title>Draft genome sequence of the Termite Coptotermes fromosanus.</title>
        <authorList>
            <person name="Itakura S."/>
            <person name="Yosikawa Y."/>
            <person name="Umezawa K."/>
        </authorList>
    </citation>
    <scope>NUCLEOTIDE SEQUENCE [LARGE SCALE GENOMIC DNA]</scope>
</reference>
<sequence length="204" mass="23511">MKKLYYNKQVELSSNRLKTTWKIIKETTGKTQSPDNNFEINSDTSMLTNINEISNAFNSYFVNIAENLNNKLIDVDKALQSLKKSYPENISEMKVIPVTEIEVIEIIKSFKNKNSSGYDRISINILKHCVNEVSKPLTFICNLSLATGAYPDRFKFAIVRPIHKNGDKSKITDYRPISLLSCSKLLETIMFNRLYQYAQTNMIY</sequence>
<evidence type="ECO:0008006" key="3">
    <source>
        <dbReference type="Google" id="ProtNLM"/>
    </source>
</evidence>
<evidence type="ECO:0000313" key="2">
    <source>
        <dbReference type="Proteomes" id="UP000502823"/>
    </source>
</evidence>
<proteinExistence type="predicted"/>
<dbReference type="Proteomes" id="UP000502823">
    <property type="component" value="Unassembled WGS sequence"/>
</dbReference>
<gene>
    <name evidence="1" type="ORF">Cfor_12842</name>
</gene>